<protein>
    <recommendedName>
        <fullName evidence="4">FecR protein domain-containing protein</fullName>
    </recommendedName>
</protein>
<evidence type="ECO:0000256" key="2">
    <source>
        <dbReference type="SAM" id="Phobius"/>
    </source>
</evidence>
<feature type="compositionally biased region" description="Pro residues" evidence="1">
    <location>
        <begin position="368"/>
        <end position="392"/>
    </location>
</feature>
<gene>
    <name evidence="3" type="ORF">ENR47_11450</name>
</gene>
<dbReference type="EMBL" id="DSRD01000712">
    <property type="protein sequence ID" value="HGW94881.1"/>
    <property type="molecule type" value="Genomic_DNA"/>
</dbReference>
<dbReference type="AlphaFoldDB" id="A0A832M635"/>
<feature type="region of interest" description="Disordered" evidence="1">
    <location>
        <begin position="329"/>
        <end position="411"/>
    </location>
</feature>
<feature type="compositionally biased region" description="Low complexity" evidence="1">
    <location>
        <begin position="343"/>
        <end position="355"/>
    </location>
</feature>
<sequence>MSVSSSARISGFPAHSVIWSILVGCGFTIATTIIYFAWASQPLQRVKIAEVVSKTDANGVFVDSKPVKAGTEVATGQQILTLENARVGLQQAEMVLVRLGNQSSVTLERDCLQLGEGQIVVSDTQGCMGAAIVRGQDAVYVLERLGTLGEVKVLSGRVEVSVPSNPAVQSISLAANQKVILSLTGDEIGPVRLMLPAEVDSILQGELFQGFQLALANQTTIAGLPPSAIAPNPTPTASVKPTPAPTQPQVAQQPPVKATPKPSVSNPPRPVAITTQESSHPVYSDYRAGDSYTKSGDSGRTIYNRAYRRRRMQEPSYEQYAYRRKVRSPYSASNYRRRPSYSPPSYSSSEYAAPAMDLPPVHEAPQVEVPPPTELPPATLPDAGPLPPPVMVEPPLEAPSLKSGEPFSRHQ</sequence>
<reference evidence="3" key="1">
    <citation type="journal article" date="2020" name="mSystems">
        <title>Genome- and Community-Level Interaction Insights into Carbon Utilization and Element Cycling Functions of Hydrothermarchaeota in Hydrothermal Sediment.</title>
        <authorList>
            <person name="Zhou Z."/>
            <person name="Liu Y."/>
            <person name="Xu W."/>
            <person name="Pan J."/>
            <person name="Luo Z.H."/>
            <person name="Li M."/>
        </authorList>
    </citation>
    <scope>NUCLEOTIDE SEQUENCE [LARGE SCALE GENOMIC DNA]</scope>
    <source>
        <strain evidence="3">SpSt-402</strain>
    </source>
</reference>
<comment type="caution">
    <text evidence="3">The sequence shown here is derived from an EMBL/GenBank/DDBJ whole genome shotgun (WGS) entry which is preliminary data.</text>
</comment>
<evidence type="ECO:0008006" key="4">
    <source>
        <dbReference type="Google" id="ProtNLM"/>
    </source>
</evidence>
<name>A0A832M635_9CYAN</name>
<keyword evidence="2" id="KW-0472">Membrane</keyword>
<organism evidence="3">
    <name type="scientific">Oscillatoriales cyanobacterium SpSt-402</name>
    <dbReference type="NCBI Taxonomy" id="2282168"/>
    <lineage>
        <taxon>Bacteria</taxon>
        <taxon>Bacillati</taxon>
        <taxon>Cyanobacteriota</taxon>
        <taxon>Cyanophyceae</taxon>
        <taxon>Oscillatoriophycideae</taxon>
        <taxon>Oscillatoriales</taxon>
    </lineage>
</organism>
<feature type="region of interest" description="Disordered" evidence="1">
    <location>
        <begin position="226"/>
        <end position="307"/>
    </location>
</feature>
<feature type="compositionally biased region" description="Low complexity" evidence="1">
    <location>
        <begin position="247"/>
        <end position="260"/>
    </location>
</feature>
<keyword evidence="2" id="KW-1133">Transmembrane helix</keyword>
<proteinExistence type="predicted"/>
<evidence type="ECO:0000313" key="3">
    <source>
        <dbReference type="EMBL" id="HGW94881.1"/>
    </source>
</evidence>
<feature type="transmembrane region" description="Helical" evidence="2">
    <location>
        <begin position="12"/>
        <end position="38"/>
    </location>
</feature>
<accession>A0A832M635</accession>
<evidence type="ECO:0000256" key="1">
    <source>
        <dbReference type="SAM" id="MobiDB-lite"/>
    </source>
</evidence>
<keyword evidence="2" id="KW-0812">Transmembrane</keyword>